<organism evidence="3 4">
    <name type="scientific">Corallococcus macrosporus</name>
    <dbReference type="NCBI Taxonomy" id="35"/>
    <lineage>
        <taxon>Bacteria</taxon>
        <taxon>Pseudomonadati</taxon>
        <taxon>Myxococcota</taxon>
        <taxon>Myxococcia</taxon>
        <taxon>Myxococcales</taxon>
        <taxon>Cystobacterineae</taxon>
        <taxon>Myxococcaceae</taxon>
        <taxon>Corallococcus</taxon>
    </lineage>
</organism>
<comment type="caution">
    <text evidence="3">The sequence shown here is derived from an EMBL/GenBank/DDBJ whole genome shotgun (WGS) entry which is preliminary data.</text>
</comment>
<feature type="compositionally biased region" description="Pro residues" evidence="1">
    <location>
        <begin position="366"/>
        <end position="375"/>
    </location>
</feature>
<feature type="transmembrane region" description="Helical" evidence="2">
    <location>
        <begin position="270"/>
        <end position="291"/>
    </location>
</feature>
<name>A0ABS3DA27_9BACT</name>
<dbReference type="EMBL" id="JAFIMU010000005">
    <property type="protein sequence ID" value="MBN8227836.1"/>
    <property type="molecule type" value="Genomic_DNA"/>
</dbReference>
<evidence type="ECO:0000256" key="2">
    <source>
        <dbReference type="SAM" id="Phobius"/>
    </source>
</evidence>
<accession>A0ABS3DA27</accession>
<protein>
    <submittedName>
        <fullName evidence="3">Uncharacterized protein</fullName>
    </submittedName>
</protein>
<sequence>MAAIDTLPDAPLPELLKRVGFRRRRRGFGSATQLLWNRVESNASLLALCRIREGLTAEDEAILKQCQEKLDAARWCLDKPTGRWSFSFWELIHEVDGLLLLVMPASMLVPRALEIQQQFERRVTDAARAGLWLGADKASGPLPRCVRRLARVDEPGSGAAAPPPLDTDSSRYCRSVLRGALDSVNQQVDKTFWQLSINVSLQVFSTLLLLAVFVLAFLILSPAMIQTWPRDLVPWGLVLVGFAGASGAIVSNMLSKERFVVATGATGRFFAYHLLVKPVIGAFAALMLLFLEQSRMLLSVDTRAGSMSGDTSAAILHIVVSDNQAVFFTLMALAVVAGWSADKLLSSIMDRVLGRLLGQSEKVLPPSSPTAPAPGPRGGARPAG</sequence>
<evidence type="ECO:0000256" key="1">
    <source>
        <dbReference type="SAM" id="MobiDB-lite"/>
    </source>
</evidence>
<keyword evidence="2" id="KW-0812">Transmembrane</keyword>
<keyword evidence="2" id="KW-0472">Membrane</keyword>
<feature type="transmembrane region" description="Helical" evidence="2">
    <location>
        <begin position="232"/>
        <end position="250"/>
    </location>
</feature>
<feature type="region of interest" description="Disordered" evidence="1">
    <location>
        <begin position="362"/>
        <end position="384"/>
    </location>
</feature>
<proteinExistence type="predicted"/>
<gene>
    <name evidence="3" type="ORF">JYK02_09965</name>
</gene>
<reference evidence="3 4" key="1">
    <citation type="submission" date="2021-02" db="EMBL/GenBank/DDBJ databases">
        <title>De Novo genome assembly of isolated myxobacteria.</title>
        <authorList>
            <person name="Stevens D.C."/>
        </authorList>
    </citation>
    <scope>NUCLEOTIDE SEQUENCE [LARGE SCALE GENOMIC DNA]</scope>
    <source>
        <strain evidence="3 4">ATCC 29039</strain>
    </source>
</reference>
<dbReference type="Proteomes" id="UP000664052">
    <property type="component" value="Unassembled WGS sequence"/>
</dbReference>
<evidence type="ECO:0000313" key="3">
    <source>
        <dbReference type="EMBL" id="MBN8227836.1"/>
    </source>
</evidence>
<evidence type="ECO:0000313" key="4">
    <source>
        <dbReference type="Proteomes" id="UP000664052"/>
    </source>
</evidence>
<dbReference type="RefSeq" id="WP_207050669.1">
    <property type="nucleotide sequence ID" value="NZ_JAFIMU010000005.1"/>
</dbReference>
<keyword evidence="2" id="KW-1133">Transmembrane helix</keyword>
<keyword evidence="4" id="KW-1185">Reference proteome</keyword>
<feature type="transmembrane region" description="Helical" evidence="2">
    <location>
        <begin position="199"/>
        <end position="220"/>
    </location>
</feature>